<dbReference type="AlphaFoldDB" id="A0A1F6G7H8"/>
<organism evidence="1 2">
    <name type="scientific">Candidatus Lambdaproteobacteria bacterium RIFOXYD2_FULL_50_16</name>
    <dbReference type="NCBI Taxonomy" id="1817772"/>
    <lineage>
        <taxon>Bacteria</taxon>
        <taxon>Pseudomonadati</taxon>
        <taxon>Pseudomonadota</taxon>
        <taxon>Candidatus Lambdaproteobacteria</taxon>
    </lineage>
</organism>
<dbReference type="STRING" id="1817772.A2527_09420"/>
<evidence type="ECO:0000313" key="1">
    <source>
        <dbReference type="EMBL" id="OGG94060.1"/>
    </source>
</evidence>
<accession>A0A1F6G7H8</accession>
<dbReference type="EMBL" id="MFNE01000043">
    <property type="protein sequence ID" value="OGG94060.1"/>
    <property type="molecule type" value="Genomic_DNA"/>
</dbReference>
<dbReference type="Proteomes" id="UP000178449">
    <property type="component" value="Unassembled WGS sequence"/>
</dbReference>
<evidence type="ECO:0000313" key="2">
    <source>
        <dbReference type="Proteomes" id="UP000178449"/>
    </source>
</evidence>
<gene>
    <name evidence="1" type="ORF">A2527_09420</name>
</gene>
<reference evidence="1 2" key="1">
    <citation type="journal article" date="2016" name="Nat. Commun.">
        <title>Thousands of microbial genomes shed light on interconnected biogeochemical processes in an aquifer system.</title>
        <authorList>
            <person name="Anantharaman K."/>
            <person name="Brown C.T."/>
            <person name="Hug L.A."/>
            <person name="Sharon I."/>
            <person name="Castelle C.J."/>
            <person name="Probst A.J."/>
            <person name="Thomas B.C."/>
            <person name="Singh A."/>
            <person name="Wilkins M.J."/>
            <person name="Karaoz U."/>
            <person name="Brodie E.L."/>
            <person name="Williams K.H."/>
            <person name="Hubbard S.S."/>
            <person name="Banfield J.F."/>
        </authorList>
    </citation>
    <scope>NUCLEOTIDE SEQUENCE [LARGE SCALE GENOMIC DNA]</scope>
</reference>
<sequence length="147" mass="16830">MNLKARENKAVEETIKTVSKRSSWSLNRPEKGKGHPTLAQIEALSYLAREAFTFLNVGPLRKQFVRYLLKKAPKKNRERIKSLATLIENAESQKAHPELMVSWIEESDPASVLADQLFQENIKRLGLKHYDLKELLNQTTDFSPARG</sequence>
<protein>
    <submittedName>
        <fullName evidence="1">Uncharacterized protein</fullName>
    </submittedName>
</protein>
<comment type="caution">
    <text evidence="1">The sequence shown here is derived from an EMBL/GenBank/DDBJ whole genome shotgun (WGS) entry which is preliminary data.</text>
</comment>
<proteinExistence type="predicted"/>
<name>A0A1F6G7H8_9PROT</name>